<proteinExistence type="predicted"/>
<organism evidence="1 2">
    <name type="scientific">Araneus ventricosus</name>
    <name type="common">Orbweaver spider</name>
    <name type="synonym">Epeira ventricosa</name>
    <dbReference type="NCBI Taxonomy" id="182803"/>
    <lineage>
        <taxon>Eukaryota</taxon>
        <taxon>Metazoa</taxon>
        <taxon>Ecdysozoa</taxon>
        <taxon>Arthropoda</taxon>
        <taxon>Chelicerata</taxon>
        <taxon>Arachnida</taxon>
        <taxon>Araneae</taxon>
        <taxon>Araneomorphae</taxon>
        <taxon>Entelegynae</taxon>
        <taxon>Araneoidea</taxon>
        <taxon>Araneidae</taxon>
        <taxon>Araneus</taxon>
    </lineage>
</organism>
<name>A0A4Y2VG95_ARAVE</name>
<comment type="caution">
    <text evidence="1">The sequence shown here is derived from an EMBL/GenBank/DDBJ whole genome shotgun (WGS) entry which is preliminary data.</text>
</comment>
<reference evidence="1 2" key="1">
    <citation type="journal article" date="2019" name="Sci. Rep.">
        <title>Orb-weaving spider Araneus ventricosus genome elucidates the spidroin gene catalogue.</title>
        <authorList>
            <person name="Kono N."/>
            <person name="Nakamura H."/>
            <person name="Ohtoshi R."/>
            <person name="Moran D.A.P."/>
            <person name="Shinohara A."/>
            <person name="Yoshida Y."/>
            <person name="Fujiwara M."/>
            <person name="Mori M."/>
            <person name="Tomita M."/>
            <person name="Arakawa K."/>
        </authorList>
    </citation>
    <scope>NUCLEOTIDE SEQUENCE [LARGE SCALE GENOMIC DNA]</scope>
</reference>
<keyword evidence="2" id="KW-1185">Reference proteome</keyword>
<sequence length="85" mass="9015">MKRTKVILQSLESDADAEMSASTSDESDILEYNASESLDDPPENLQASGFYSYDDIGSLASSPGSAYHALVSASMKCLCSGLIDL</sequence>
<dbReference type="EMBL" id="BGPR01045750">
    <property type="protein sequence ID" value="GBO22680.1"/>
    <property type="molecule type" value="Genomic_DNA"/>
</dbReference>
<evidence type="ECO:0000313" key="1">
    <source>
        <dbReference type="EMBL" id="GBO22680.1"/>
    </source>
</evidence>
<gene>
    <name evidence="1" type="ORF">AVEN_162737_1</name>
</gene>
<protein>
    <submittedName>
        <fullName evidence="1">Uncharacterized protein</fullName>
    </submittedName>
</protein>
<dbReference type="Proteomes" id="UP000499080">
    <property type="component" value="Unassembled WGS sequence"/>
</dbReference>
<evidence type="ECO:0000313" key="2">
    <source>
        <dbReference type="Proteomes" id="UP000499080"/>
    </source>
</evidence>
<dbReference type="AlphaFoldDB" id="A0A4Y2VG95"/>
<accession>A0A4Y2VG95</accession>